<sequence length="104" mass="11202">IRTSDLSVTGTTLLTTKLPAAPSIAKQSLAGYSVKWVCGPNSGFKSLFSMLKMINIQHWPCCQSSMISAALKTTVNSELGNLTSVSSRQLGTLEKTSSDWENTF</sequence>
<protein>
    <submittedName>
        <fullName evidence="1">Uncharacterized protein</fullName>
    </submittedName>
</protein>
<gene>
    <name evidence="1" type="ORF">J4Q44_G00276750</name>
</gene>
<organism evidence="1 2">
    <name type="scientific">Coregonus suidteri</name>
    <dbReference type="NCBI Taxonomy" id="861788"/>
    <lineage>
        <taxon>Eukaryota</taxon>
        <taxon>Metazoa</taxon>
        <taxon>Chordata</taxon>
        <taxon>Craniata</taxon>
        <taxon>Vertebrata</taxon>
        <taxon>Euteleostomi</taxon>
        <taxon>Actinopterygii</taxon>
        <taxon>Neopterygii</taxon>
        <taxon>Teleostei</taxon>
        <taxon>Protacanthopterygii</taxon>
        <taxon>Salmoniformes</taxon>
        <taxon>Salmonidae</taxon>
        <taxon>Coregoninae</taxon>
        <taxon>Coregonus</taxon>
    </lineage>
</organism>
<reference evidence="1 2" key="1">
    <citation type="submission" date="2021-04" db="EMBL/GenBank/DDBJ databases">
        <authorList>
            <person name="De Guttry C."/>
            <person name="Zahm M."/>
            <person name="Klopp C."/>
            <person name="Cabau C."/>
            <person name="Louis A."/>
            <person name="Berthelot C."/>
            <person name="Parey E."/>
            <person name="Roest Crollius H."/>
            <person name="Montfort J."/>
            <person name="Robinson-Rechavi M."/>
            <person name="Bucao C."/>
            <person name="Bouchez O."/>
            <person name="Gislard M."/>
            <person name="Lluch J."/>
            <person name="Milhes M."/>
            <person name="Lampietro C."/>
            <person name="Lopez Roques C."/>
            <person name="Donnadieu C."/>
            <person name="Braasch I."/>
            <person name="Desvignes T."/>
            <person name="Postlethwait J."/>
            <person name="Bobe J."/>
            <person name="Wedekind C."/>
            <person name="Guiguen Y."/>
        </authorList>
    </citation>
    <scope>NUCLEOTIDE SEQUENCE [LARGE SCALE GENOMIC DNA]</scope>
    <source>
        <strain evidence="1">Cs_M1</strain>
        <tissue evidence="1">Blood</tissue>
    </source>
</reference>
<name>A0AAN8KZ57_9TELE</name>
<dbReference type="Proteomes" id="UP001356427">
    <property type="component" value="Unassembled WGS sequence"/>
</dbReference>
<dbReference type="AlphaFoldDB" id="A0AAN8KZ57"/>
<comment type="caution">
    <text evidence="1">The sequence shown here is derived from an EMBL/GenBank/DDBJ whole genome shotgun (WGS) entry which is preliminary data.</text>
</comment>
<evidence type="ECO:0000313" key="1">
    <source>
        <dbReference type="EMBL" id="KAK6301622.1"/>
    </source>
</evidence>
<keyword evidence="2" id="KW-1185">Reference proteome</keyword>
<accession>A0AAN8KZ57</accession>
<proteinExistence type="predicted"/>
<evidence type="ECO:0000313" key="2">
    <source>
        <dbReference type="Proteomes" id="UP001356427"/>
    </source>
</evidence>
<dbReference type="EMBL" id="JAGTTL010000026">
    <property type="protein sequence ID" value="KAK6301622.1"/>
    <property type="molecule type" value="Genomic_DNA"/>
</dbReference>
<feature type="non-terminal residue" evidence="1">
    <location>
        <position position="1"/>
    </location>
</feature>